<feature type="transmembrane region" description="Helical" evidence="8">
    <location>
        <begin position="297"/>
        <end position="314"/>
    </location>
</feature>
<evidence type="ECO:0000256" key="2">
    <source>
        <dbReference type="ARBA" id="ARBA00006772"/>
    </source>
</evidence>
<evidence type="ECO:0000313" key="10">
    <source>
        <dbReference type="Proteomes" id="UP001356427"/>
    </source>
</evidence>
<feature type="transmembrane region" description="Helical" evidence="8">
    <location>
        <begin position="653"/>
        <end position="677"/>
    </location>
</feature>
<organism evidence="9 10">
    <name type="scientific">Coregonus suidteri</name>
    <dbReference type="NCBI Taxonomy" id="861788"/>
    <lineage>
        <taxon>Eukaryota</taxon>
        <taxon>Metazoa</taxon>
        <taxon>Chordata</taxon>
        <taxon>Craniata</taxon>
        <taxon>Vertebrata</taxon>
        <taxon>Euteleostomi</taxon>
        <taxon>Actinopterygii</taxon>
        <taxon>Neopterygii</taxon>
        <taxon>Teleostei</taxon>
        <taxon>Protacanthopterygii</taxon>
        <taxon>Salmoniformes</taxon>
        <taxon>Salmonidae</taxon>
        <taxon>Coregoninae</taxon>
        <taxon>Coregonus</taxon>
    </lineage>
</organism>
<dbReference type="PANTHER" id="PTHR10283">
    <property type="entry name" value="SOLUTE CARRIER FAMILY 13 MEMBER"/>
    <property type="match status" value="1"/>
</dbReference>
<evidence type="ECO:0000256" key="4">
    <source>
        <dbReference type="ARBA" id="ARBA00022989"/>
    </source>
</evidence>
<keyword evidence="6" id="KW-0406">Ion transport</keyword>
<dbReference type="InterPro" id="IPR001898">
    <property type="entry name" value="SLC13A/DASS"/>
</dbReference>
<keyword evidence="6" id="KW-0813">Transport</keyword>
<feature type="transmembrane region" description="Helical" evidence="8">
    <location>
        <begin position="127"/>
        <end position="146"/>
    </location>
</feature>
<dbReference type="EMBL" id="JAGTTL010000012">
    <property type="protein sequence ID" value="KAK6314946.1"/>
    <property type="molecule type" value="Genomic_DNA"/>
</dbReference>
<keyword evidence="6" id="KW-0915">Sodium</keyword>
<dbReference type="GO" id="GO:0005886">
    <property type="term" value="C:plasma membrane"/>
    <property type="evidence" value="ECO:0007669"/>
    <property type="project" value="TreeGrafter"/>
</dbReference>
<keyword evidence="4 8" id="KW-1133">Transmembrane helix</keyword>
<keyword evidence="6" id="KW-0739">Sodium transport</keyword>
<keyword evidence="10" id="KW-1185">Reference proteome</keyword>
<gene>
    <name evidence="9" type="ORF">J4Q44_G00144750</name>
</gene>
<comment type="caution">
    <text evidence="9">The sequence shown here is derived from an EMBL/GenBank/DDBJ whole genome shotgun (WGS) entry which is preliminary data.</text>
</comment>
<dbReference type="PANTHER" id="PTHR10283:SF63">
    <property type="entry name" value="SOLUTE CARRIER FAMILY 13 MEMBER 4"/>
    <property type="match status" value="1"/>
</dbReference>
<dbReference type="Proteomes" id="UP001356427">
    <property type="component" value="Unassembled WGS sequence"/>
</dbReference>
<evidence type="ECO:0000256" key="3">
    <source>
        <dbReference type="ARBA" id="ARBA00022692"/>
    </source>
</evidence>
<keyword evidence="5 8" id="KW-0472">Membrane</keyword>
<feature type="transmembrane region" description="Helical" evidence="8">
    <location>
        <begin position="595"/>
        <end position="612"/>
    </location>
</feature>
<protein>
    <recommendedName>
        <fullName evidence="11">Solute carrier family 13 member 4</fullName>
    </recommendedName>
</protein>
<dbReference type="Pfam" id="PF00939">
    <property type="entry name" value="Na_sulph_symp"/>
    <property type="match status" value="2"/>
</dbReference>
<dbReference type="AlphaFoldDB" id="A0AAN8QX38"/>
<accession>A0AAN8QX38</accession>
<feature type="transmembrane region" description="Helical" evidence="8">
    <location>
        <begin position="53"/>
        <end position="77"/>
    </location>
</feature>
<proteinExistence type="inferred from homology"/>
<feature type="transmembrane region" description="Helical" evidence="8">
    <location>
        <begin position="771"/>
        <end position="792"/>
    </location>
</feature>
<sequence length="813" mass="89579">MRLEAAARMDLIKKLWRARKLILVVLIPLSLLPLPLIHPTSEACCAYVLIVTAVYWVSEAVPLGAAALVPAFLYPLFGVLKSSEVAAEYCKDTTLLLMGVICLAASIEKWNLHKRIALRMVMIAGAKPGMLVLGFMCCTVFLSMWLSNTSTTAMVMPIAEAVLQQLISTGVADTQEDSETVEATEDNCLSDKEENLEKNQLERLYRRDSCMKQELCTLTELPTVESNGTGRKASNASLGQLSLKQTNGHLPSVAAEYCKDTTLLLMGVICLAASIEKWNLHKRIALRMVMIAGAKPGMLVLGFMCCTVFLSMWLSNTSTTAMVMPIAEAVLQQLISTGVADTQEDSETVEATEDDCLSDKEENLEKNQLERLYRRDSCMKQELCTLTELPTVESNGTGRKASKASLGQLSLKQTNGHLPSTAISIPEPKKEKESKDSRYPTKRDHMICKCLSLSITYAATIGGLITITGTSTNLIFAEQFNNRYPDAKVINFGTWFIFSFPIAIIMLLLTWVWLHFLFLGCNFRETCSLSKKRKTKREMLSERRIHDEYIKLGPISYPEVVTGVFFILMTLLWFTREPGFVPGWTSLFEKKGYRTDATVSVLLGFLLFLIPARRPFSRAPSTPAGEGSSERDPDPLAPMITWKDFQNLMPWEIVILVGGGYALAAGCKVSGLSVWIGRQLEPMSGLPPWMVTLLACLLVSAVTEFASNPATLTVFLPILSALSETLQINPLHTLIPATMCVSFGVMLPVGNPPNAIVFSYGHVQISDMVKAGFGVNLIGVLVVMLAIMTWGVPLFNLTEFPDWAIARNVTGSL</sequence>
<evidence type="ECO:0000256" key="8">
    <source>
        <dbReference type="SAM" id="Phobius"/>
    </source>
</evidence>
<evidence type="ECO:0000313" key="9">
    <source>
        <dbReference type="EMBL" id="KAK6314946.1"/>
    </source>
</evidence>
<evidence type="ECO:0000256" key="7">
    <source>
        <dbReference type="SAM" id="MobiDB-lite"/>
    </source>
</evidence>
<feature type="transmembrane region" description="Helical" evidence="8">
    <location>
        <begin position="689"/>
        <end position="719"/>
    </location>
</feature>
<evidence type="ECO:0000256" key="6">
    <source>
        <dbReference type="ARBA" id="ARBA00023201"/>
    </source>
</evidence>
<evidence type="ECO:0000256" key="5">
    <source>
        <dbReference type="ARBA" id="ARBA00023136"/>
    </source>
</evidence>
<feature type="transmembrane region" description="Helical" evidence="8">
    <location>
        <begin position="489"/>
        <end position="514"/>
    </location>
</feature>
<evidence type="ECO:0000256" key="1">
    <source>
        <dbReference type="ARBA" id="ARBA00004141"/>
    </source>
</evidence>
<name>A0AAN8QX38_9TELE</name>
<comment type="similarity">
    <text evidence="2">Belongs to the SLC13A/DASS transporter (TC 2.A.47) family. NADC subfamily.</text>
</comment>
<feature type="transmembrane region" description="Helical" evidence="8">
    <location>
        <begin position="455"/>
        <end position="477"/>
    </location>
</feature>
<feature type="transmembrane region" description="Helical" evidence="8">
    <location>
        <begin position="555"/>
        <end position="574"/>
    </location>
</feature>
<comment type="subcellular location">
    <subcellularLocation>
        <location evidence="1">Membrane</location>
        <topology evidence="1">Multi-pass membrane protein</topology>
    </subcellularLocation>
</comment>
<evidence type="ECO:0008006" key="11">
    <source>
        <dbReference type="Google" id="ProtNLM"/>
    </source>
</evidence>
<reference evidence="9 10" key="1">
    <citation type="submission" date="2021-04" db="EMBL/GenBank/DDBJ databases">
        <authorList>
            <person name="De Guttry C."/>
            <person name="Zahm M."/>
            <person name="Klopp C."/>
            <person name="Cabau C."/>
            <person name="Louis A."/>
            <person name="Berthelot C."/>
            <person name="Parey E."/>
            <person name="Roest Crollius H."/>
            <person name="Montfort J."/>
            <person name="Robinson-Rechavi M."/>
            <person name="Bucao C."/>
            <person name="Bouchez O."/>
            <person name="Gislard M."/>
            <person name="Lluch J."/>
            <person name="Milhes M."/>
            <person name="Lampietro C."/>
            <person name="Lopez Roques C."/>
            <person name="Donnadieu C."/>
            <person name="Braasch I."/>
            <person name="Desvignes T."/>
            <person name="Postlethwait J."/>
            <person name="Bobe J."/>
            <person name="Wedekind C."/>
            <person name="Guiguen Y."/>
        </authorList>
    </citation>
    <scope>NUCLEOTIDE SEQUENCE [LARGE SCALE GENOMIC DNA]</scope>
    <source>
        <strain evidence="9">Cs_M1</strain>
        <tissue evidence="9">Blood</tissue>
    </source>
</reference>
<feature type="compositionally biased region" description="Basic and acidic residues" evidence="7">
    <location>
        <begin position="427"/>
        <end position="438"/>
    </location>
</feature>
<dbReference type="GO" id="GO:0015370">
    <property type="term" value="F:solute:sodium symporter activity"/>
    <property type="evidence" value="ECO:0007669"/>
    <property type="project" value="UniProtKB-ARBA"/>
</dbReference>
<keyword evidence="3 8" id="KW-0812">Transmembrane</keyword>
<feature type="region of interest" description="Disordered" evidence="7">
    <location>
        <begin position="416"/>
        <end position="438"/>
    </location>
</feature>